<dbReference type="AlphaFoldDB" id="Q0W5Z9"/>
<accession>Q0W5Z9</accession>
<dbReference type="InterPro" id="IPR009057">
    <property type="entry name" value="Homeodomain-like_sf"/>
</dbReference>
<dbReference type="RefSeq" id="WP_012036322.1">
    <property type="nucleotide sequence ID" value="NC_009464.1"/>
</dbReference>
<protein>
    <submittedName>
        <fullName evidence="4">Transcription regulator (TetR family)</fullName>
    </submittedName>
</protein>
<dbReference type="KEGG" id="rci:RCIX824"/>
<proteinExistence type="predicted"/>
<dbReference type="Pfam" id="PF21303">
    <property type="entry name" value="TetR_C_39"/>
    <property type="match status" value="1"/>
</dbReference>
<evidence type="ECO:0000256" key="2">
    <source>
        <dbReference type="PROSITE-ProRule" id="PRU00335"/>
    </source>
</evidence>
<dbReference type="Pfam" id="PF00440">
    <property type="entry name" value="TetR_N"/>
    <property type="match status" value="1"/>
</dbReference>
<dbReference type="PANTHER" id="PTHR43479">
    <property type="entry name" value="ACREF/ENVCD OPERON REPRESSOR-RELATED"/>
    <property type="match status" value="1"/>
</dbReference>
<dbReference type="EMBL" id="AM114193">
    <property type="protein sequence ID" value="CAJ36194.1"/>
    <property type="molecule type" value="Genomic_DNA"/>
</dbReference>
<dbReference type="GeneID" id="5144077"/>
<evidence type="ECO:0000259" key="3">
    <source>
        <dbReference type="PROSITE" id="PS50977"/>
    </source>
</evidence>
<dbReference type="Proteomes" id="UP000000663">
    <property type="component" value="Chromosome"/>
</dbReference>
<dbReference type="PROSITE" id="PS50977">
    <property type="entry name" value="HTH_TETR_2"/>
    <property type="match status" value="1"/>
</dbReference>
<organism evidence="4 5">
    <name type="scientific">Methanocella arvoryzae (strain DSM 22066 / NBRC 105507 / MRE50)</name>
    <dbReference type="NCBI Taxonomy" id="351160"/>
    <lineage>
        <taxon>Archaea</taxon>
        <taxon>Methanobacteriati</taxon>
        <taxon>Methanobacteriota</taxon>
        <taxon>Stenosarchaea group</taxon>
        <taxon>Methanomicrobia</taxon>
        <taxon>Methanocellales</taxon>
        <taxon>Methanocellaceae</taxon>
        <taxon>Methanocella</taxon>
    </lineage>
</organism>
<dbReference type="InterPro" id="IPR050624">
    <property type="entry name" value="HTH-type_Tx_Regulator"/>
</dbReference>
<feature type="DNA-binding region" description="H-T-H motif" evidence="2">
    <location>
        <begin position="31"/>
        <end position="50"/>
    </location>
</feature>
<keyword evidence="1 2" id="KW-0238">DNA-binding</keyword>
<dbReference type="SUPFAM" id="SSF46689">
    <property type="entry name" value="Homeodomain-like"/>
    <property type="match status" value="1"/>
</dbReference>
<dbReference type="STRING" id="351160.RCIX824"/>
<gene>
    <name evidence="4" type="ORF">RCIX824</name>
</gene>
<dbReference type="PROSITE" id="PS01081">
    <property type="entry name" value="HTH_TETR_1"/>
    <property type="match status" value="1"/>
</dbReference>
<dbReference type="PRINTS" id="PR00455">
    <property type="entry name" value="HTHTETR"/>
</dbReference>
<dbReference type="OrthoDB" id="135877at2157"/>
<dbReference type="PANTHER" id="PTHR43479:SF11">
    <property type="entry name" value="ACREF_ENVCD OPERON REPRESSOR-RELATED"/>
    <property type="match status" value="1"/>
</dbReference>
<reference evidence="4 5" key="1">
    <citation type="journal article" date="2006" name="Science">
        <title>Genome of rice cluster I archaea -- the key methane producers in the rice rhizosphere.</title>
        <authorList>
            <person name="Erkel C."/>
            <person name="Kube M."/>
            <person name="Reinhardt R."/>
            <person name="Liesack W."/>
        </authorList>
    </citation>
    <scope>NUCLEOTIDE SEQUENCE [LARGE SCALE GENOMIC DNA]</scope>
    <source>
        <strain evidence="5">DSM 22066 / NBRC 105507 / MRE50</strain>
    </source>
</reference>
<dbReference type="InterPro" id="IPR023772">
    <property type="entry name" value="DNA-bd_HTH_TetR-type_CS"/>
</dbReference>
<name>Q0W5Z9_METAR</name>
<evidence type="ECO:0000313" key="4">
    <source>
        <dbReference type="EMBL" id="CAJ36194.1"/>
    </source>
</evidence>
<dbReference type="GO" id="GO:0003677">
    <property type="term" value="F:DNA binding"/>
    <property type="evidence" value="ECO:0007669"/>
    <property type="project" value="UniProtKB-UniRule"/>
</dbReference>
<dbReference type="Gene3D" id="1.10.357.10">
    <property type="entry name" value="Tetracycline Repressor, domain 2"/>
    <property type="match status" value="1"/>
</dbReference>
<evidence type="ECO:0000313" key="5">
    <source>
        <dbReference type="Proteomes" id="UP000000663"/>
    </source>
</evidence>
<keyword evidence="5" id="KW-1185">Reference proteome</keyword>
<dbReference type="InterPro" id="IPR049149">
    <property type="entry name" value="TetR/AcrR_C"/>
</dbReference>
<evidence type="ECO:0000256" key="1">
    <source>
        <dbReference type="ARBA" id="ARBA00023125"/>
    </source>
</evidence>
<feature type="domain" description="HTH tetR-type" evidence="3">
    <location>
        <begin position="8"/>
        <end position="68"/>
    </location>
</feature>
<dbReference type="InterPro" id="IPR001647">
    <property type="entry name" value="HTH_TetR"/>
</dbReference>
<sequence length="214" mass="24334">MRVSKNPDVRRSELIEAAEILFREKGFKQTSVSDIVKKVGVAQGTFYYYFDSKDDALNAVIDHYIDNYKAGLERLLADEGLTPLRKVEIIVNDALGMHTCDRQFVEFLHSEENLVTHQKYMIKSFGETIPLMTKIVRQGIEAGAFDVDYPEETVEMMAYAFGYLEDALSRSPQDARYDTRLRAAERLIERALGIARGSLHITPSTDRSLFTTHG</sequence>
<dbReference type="PATRIC" id="fig|351160.9.peg.2050"/>
<dbReference type="eggNOG" id="arCOG02649">
    <property type="taxonomic scope" value="Archaea"/>
</dbReference>